<protein>
    <recommendedName>
        <fullName evidence="2">Beta-lactamase-related domain-containing protein</fullName>
    </recommendedName>
</protein>
<dbReference type="EMBL" id="DPMF01000042">
    <property type="protein sequence ID" value="HCV79833.1"/>
    <property type="molecule type" value="Genomic_DNA"/>
</dbReference>
<accession>A0A3D5IVX5</accession>
<dbReference type="PANTHER" id="PTHR46825:SF9">
    <property type="entry name" value="BETA-LACTAMASE-RELATED DOMAIN-CONTAINING PROTEIN"/>
    <property type="match status" value="1"/>
</dbReference>
<name>A0A3D5IVX5_9FLAO</name>
<organism evidence="3 4">
    <name type="scientific">Zunongwangia profunda</name>
    <dbReference type="NCBI Taxonomy" id="398743"/>
    <lineage>
        <taxon>Bacteria</taxon>
        <taxon>Pseudomonadati</taxon>
        <taxon>Bacteroidota</taxon>
        <taxon>Flavobacteriia</taxon>
        <taxon>Flavobacteriales</taxon>
        <taxon>Flavobacteriaceae</taxon>
        <taxon>Zunongwangia</taxon>
    </lineage>
</organism>
<feature type="chain" id="PRO_5017791690" description="Beta-lactamase-related domain-containing protein" evidence="1">
    <location>
        <begin position="32"/>
        <end position="411"/>
    </location>
</feature>
<dbReference type="AlphaFoldDB" id="A0A3D5IVX5"/>
<evidence type="ECO:0000259" key="2">
    <source>
        <dbReference type="Pfam" id="PF00144"/>
    </source>
</evidence>
<dbReference type="InterPro" id="IPR001466">
    <property type="entry name" value="Beta-lactam-related"/>
</dbReference>
<gene>
    <name evidence="3" type="ORF">DGQ38_02150</name>
</gene>
<reference evidence="3 4" key="1">
    <citation type="journal article" date="2018" name="Nat. Biotechnol.">
        <title>A standardized bacterial taxonomy based on genome phylogeny substantially revises the tree of life.</title>
        <authorList>
            <person name="Parks D.H."/>
            <person name="Chuvochina M."/>
            <person name="Waite D.W."/>
            <person name="Rinke C."/>
            <person name="Skarshewski A."/>
            <person name="Chaumeil P.A."/>
            <person name="Hugenholtz P."/>
        </authorList>
    </citation>
    <scope>NUCLEOTIDE SEQUENCE [LARGE SCALE GENOMIC DNA]</scope>
    <source>
        <strain evidence="3">UBA9359</strain>
    </source>
</reference>
<evidence type="ECO:0000256" key="1">
    <source>
        <dbReference type="SAM" id="SignalP"/>
    </source>
</evidence>
<keyword evidence="1" id="KW-0732">Signal</keyword>
<dbReference type="Gene3D" id="3.40.710.10">
    <property type="entry name" value="DD-peptidase/beta-lactamase superfamily"/>
    <property type="match status" value="1"/>
</dbReference>
<dbReference type="InterPro" id="IPR050491">
    <property type="entry name" value="AmpC-like"/>
</dbReference>
<dbReference type="Proteomes" id="UP000264330">
    <property type="component" value="Unassembled WGS sequence"/>
</dbReference>
<dbReference type="PANTHER" id="PTHR46825">
    <property type="entry name" value="D-ALANYL-D-ALANINE-CARBOXYPEPTIDASE/ENDOPEPTIDASE AMPH"/>
    <property type="match status" value="1"/>
</dbReference>
<feature type="domain" description="Beta-lactamase-related" evidence="2">
    <location>
        <begin position="76"/>
        <end position="339"/>
    </location>
</feature>
<evidence type="ECO:0000313" key="4">
    <source>
        <dbReference type="Proteomes" id="UP000264330"/>
    </source>
</evidence>
<feature type="signal peptide" evidence="1">
    <location>
        <begin position="1"/>
        <end position="31"/>
    </location>
</feature>
<dbReference type="Pfam" id="PF00144">
    <property type="entry name" value="Beta-lactamase"/>
    <property type="match status" value="1"/>
</dbReference>
<sequence length="411" mass="47719">MQCTKFNYKIIIMKKIVFTLFLSLLFVICDAQQSTLKDIKEKYEPYYKASNIKMGILLKKESEFYSQRLNFEENDNVVFNIGSATKTFTAVLILQAIENGKLDLTDSIGKFLSPINNIPSEITIEELLRHQTGLAETVGDQEWDAYDIPNDNILREDVLSNVKPRHTDRIGKFDYTNTNYILLGEILEKINDKSYFDLLQEHIFKPLGLQQTYPYVSKNIQNLVHPTDEENEEDQFEGINYKFFADYDFAAGSIASTLKDMSIFYENLYEKSTLISKESLSKMTDFKNGEYGLGLQKLTLGGIEYWGHGGNNYGYAFRNYYNPQNGNMILYFINRFRVPMKNSLLKDLRAVMSERPISKFRNNIANEFKDYTGKYVLEGPSLEFVIFERDDILYFQVENLKVPLVSCKKRS</sequence>
<proteinExistence type="predicted"/>
<evidence type="ECO:0000313" key="3">
    <source>
        <dbReference type="EMBL" id="HCV79833.1"/>
    </source>
</evidence>
<comment type="caution">
    <text evidence="3">The sequence shown here is derived from an EMBL/GenBank/DDBJ whole genome shotgun (WGS) entry which is preliminary data.</text>
</comment>
<dbReference type="InterPro" id="IPR012338">
    <property type="entry name" value="Beta-lactam/transpept-like"/>
</dbReference>
<dbReference type="SUPFAM" id="SSF56601">
    <property type="entry name" value="beta-lactamase/transpeptidase-like"/>
    <property type="match status" value="1"/>
</dbReference>